<evidence type="ECO:0000259" key="1">
    <source>
        <dbReference type="Pfam" id="PF03572"/>
    </source>
</evidence>
<reference evidence="2" key="1">
    <citation type="submission" date="2023-06" db="EMBL/GenBank/DDBJ databases">
        <title>lsaBGC provides a comprehensive framework for evolutionary analysis of biosynthetic gene clusters within focal taxa.</title>
        <authorList>
            <person name="Salamzade R."/>
            <person name="Sandstrom S."/>
            <person name="Kalan L.R."/>
        </authorList>
    </citation>
    <scope>NUCLEOTIDE SEQUENCE</scope>
    <source>
        <strain evidence="2">P3-SID899</strain>
    </source>
</reference>
<organism evidence="2 3">
    <name type="scientific">Micrococcus luteus</name>
    <name type="common">Micrococcus lysodeikticus</name>
    <dbReference type="NCBI Taxonomy" id="1270"/>
    <lineage>
        <taxon>Bacteria</taxon>
        <taxon>Bacillati</taxon>
        <taxon>Actinomycetota</taxon>
        <taxon>Actinomycetes</taxon>
        <taxon>Micrococcales</taxon>
        <taxon>Micrococcaceae</taxon>
        <taxon>Micrococcus</taxon>
    </lineage>
</organism>
<dbReference type="Pfam" id="PF03572">
    <property type="entry name" value="Peptidase_S41"/>
    <property type="match status" value="1"/>
</dbReference>
<feature type="domain" description="Tail specific protease" evidence="1">
    <location>
        <begin position="24"/>
        <end position="172"/>
    </location>
</feature>
<dbReference type="Proteomes" id="UP001205867">
    <property type="component" value="Unassembled WGS sequence"/>
</dbReference>
<dbReference type="Gene3D" id="3.90.226.10">
    <property type="entry name" value="2-enoyl-CoA Hydratase, Chain A, domain 1"/>
    <property type="match status" value="1"/>
</dbReference>
<dbReference type="InterPro" id="IPR005151">
    <property type="entry name" value="Tail-specific_protease"/>
</dbReference>
<protein>
    <submittedName>
        <fullName evidence="2">S41 family peptidase</fullName>
    </submittedName>
</protein>
<dbReference type="GO" id="GO:0004175">
    <property type="term" value="F:endopeptidase activity"/>
    <property type="evidence" value="ECO:0007669"/>
    <property type="project" value="TreeGrafter"/>
</dbReference>
<dbReference type="GO" id="GO:0007165">
    <property type="term" value="P:signal transduction"/>
    <property type="evidence" value="ECO:0007669"/>
    <property type="project" value="TreeGrafter"/>
</dbReference>
<dbReference type="AlphaFoldDB" id="A0AAP3AJ58"/>
<dbReference type="PANTHER" id="PTHR32060:SF30">
    <property type="entry name" value="CARBOXY-TERMINAL PROCESSING PROTEASE CTPA"/>
    <property type="match status" value="1"/>
</dbReference>
<sequence length="192" mass="20100">MIVDAAHQEEYARAAADRIDAAAPTTCGWIIDLRGNSGGNMYPMLSGLTALLPNGEAMSFRDRHGDSTAVTVQSDGVGIGATETSVGTRAKVDSPLIAVLQDNYTASAGEAVATAFLGLEGVRSFGVETAGLTSGNEAFSLPDGAILNLTTSVYVDRTGRSLQERPIAPDERVVANRADAEARRWLERQGCG</sequence>
<evidence type="ECO:0000313" key="2">
    <source>
        <dbReference type="EMBL" id="MCV7630075.1"/>
    </source>
</evidence>
<dbReference type="SUPFAM" id="SSF52096">
    <property type="entry name" value="ClpP/crotonase"/>
    <property type="match status" value="1"/>
</dbReference>
<dbReference type="GO" id="GO:0030288">
    <property type="term" value="C:outer membrane-bounded periplasmic space"/>
    <property type="evidence" value="ECO:0007669"/>
    <property type="project" value="TreeGrafter"/>
</dbReference>
<dbReference type="EMBL" id="JALXKZ020000066">
    <property type="protein sequence ID" value="MCV7630075.1"/>
    <property type="molecule type" value="Genomic_DNA"/>
</dbReference>
<dbReference type="GO" id="GO:0008236">
    <property type="term" value="F:serine-type peptidase activity"/>
    <property type="evidence" value="ECO:0007669"/>
    <property type="project" value="InterPro"/>
</dbReference>
<dbReference type="PANTHER" id="PTHR32060">
    <property type="entry name" value="TAIL-SPECIFIC PROTEASE"/>
    <property type="match status" value="1"/>
</dbReference>
<dbReference type="InterPro" id="IPR029045">
    <property type="entry name" value="ClpP/crotonase-like_dom_sf"/>
</dbReference>
<dbReference type="GO" id="GO:0006508">
    <property type="term" value="P:proteolysis"/>
    <property type="evidence" value="ECO:0007669"/>
    <property type="project" value="InterPro"/>
</dbReference>
<proteinExistence type="predicted"/>
<name>A0AAP3AJ58_MICLU</name>
<accession>A0AAP3AJ58</accession>
<gene>
    <name evidence="2" type="ORF">M3A82_012145</name>
</gene>
<comment type="caution">
    <text evidence="2">The sequence shown here is derived from an EMBL/GenBank/DDBJ whole genome shotgun (WGS) entry which is preliminary data.</text>
</comment>
<evidence type="ECO:0000313" key="3">
    <source>
        <dbReference type="Proteomes" id="UP001205867"/>
    </source>
</evidence>